<proteinExistence type="predicted"/>
<dbReference type="EMBL" id="NXGI01000030">
    <property type="protein sequence ID" value="PRM96163.1"/>
    <property type="molecule type" value="Genomic_DNA"/>
</dbReference>
<sequence length="382" mass="44083">MKKKLIIIVTVPVVLQTWLKGQAKFLSQYYEVEIITSNSNNIDNIQKYENVNINIVDFNRKINIFKDLKVLLQLLMYFFKVKPSIIYTLTPKAGLLGMIAGFFAKVPNRIHNVVGLPHLAATGKRKIILEYTEKLTYFFSTKLFCNSLNLRDIISSMTKKNVYIIGNGSVNGVDTNYFKDVFSIEEKEKNLAKLGLNNNDFIITFVGRIVKDKGINELVSVFERLSTKYNFLKLLLIGDYKNESDIVSDKTQQIIKNNNSIIYLEFKEDIREYLAISSLFVLPSYREGLPNVLIEAGSCGIPLIATNINGCNEVIINELNGLLINKKDELDLLNAIEKFIVDKDFYKRIKDNSRKNIIDRYSQKYFYKELLKEFKNIERNNI</sequence>
<dbReference type="GO" id="GO:0016757">
    <property type="term" value="F:glycosyltransferase activity"/>
    <property type="evidence" value="ECO:0007669"/>
    <property type="project" value="InterPro"/>
</dbReference>
<evidence type="ECO:0000313" key="2">
    <source>
        <dbReference type="EMBL" id="PRM96163.1"/>
    </source>
</evidence>
<evidence type="ECO:0000259" key="1">
    <source>
        <dbReference type="Pfam" id="PF00534"/>
    </source>
</evidence>
<dbReference type="CDD" id="cd03808">
    <property type="entry name" value="GT4_CapM-like"/>
    <property type="match status" value="1"/>
</dbReference>
<dbReference type="Pfam" id="PF00534">
    <property type="entry name" value="Glycos_transf_1"/>
    <property type="match status" value="1"/>
</dbReference>
<accession>A0A2S9TBF3</accession>
<reference evidence="2 3" key="1">
    <citation type="submission" date="2017-09" db="EMBL/GenBank/DDBJ databases">
        <title>Reassesment of A. cryaerophilus.</title>
        <authorList>
            <person name="Perez-Cataluna A."/>
            <person name="Collado L."/>
            <person name="Salgado O."/>
            <person name="Lefinanco V."/>
            <person name="Figueras M.J."/>
        </authorList>
    </citation>
    <scope>NUCLEOTIDE SEQUENCE [LARGE SCALE GENOMIC DNA]</scope>
    <source>
        <strain evidence="2 3">LMG 9065</strain>
    </source>
</reference>
<dbReference type="Proteomes" id="UP000239151">
    <property type="component" value="Unassembled WGS sequence"/>
</dbReference>
<protein>
    <submittedName>
        <fullName evidence="2">Glycosyltransferase family 1 protein</fullName>
    </submittedName>
</protein>
<dbReference type="PANTHER" id="PTHR12526">
    <property type="entry name" value="GLYCOSYLTRANSFERASE"/>
    <property type="match status" value="1"/>
</dbReference>
<evidence type="ECO:0000313" key="3">
    <source>
        <dbReference type="Proteomes" id="UP000239151"/>
    </source>
</evidence>
<dbReference type="SUPFAM" id="SSF53756">
    <property type="entry name" value="UDP-Glycosyltransferase/glycogen phosphorylase"/>
    <property type="match status" value="1"/>
</dbReference>
<comment type="caution">
    <text evidence="2">The sequence shown here is derived from an EMBL/GenBank/DDBJ whole genome shotgun (WGS) entry which is preliminary data.</text>
</comment>
<dbReference type="AlphaFoldDB" id="A0A2S9TBF3"/>
<gene>
    <name evidence="2" type="ORF">CJ670_09315</name>
</gene>
<dbReference type="PANTHER" id="PTHR12526:SF630">
    <property type="entry name" value="GLYCOSYLTRANSFERASE"/>
    <property type="match status" value="1"/>
</dbReference>
<feature type="domain" description="Glycosyl transferase family 1" evidence="1">
    <location>
        <begin position="187"/>
        <end position="355"/>
    </location>
</feature>
<dbReference type="InterPro" id="IPR001296">
    <property type="entry name" value="Glyco_trans_1"/>
</dbReference>
<name>A0A2S9TBF3_9BACT</name>
<dbReference type="Gene3D" id="3.40.50.2000">
    <property type="entry name" value="Glycogen Phosphorylase B"/>
    <property type="match status" value="2"/>
</dbReference>
<organism evidence="2 3">
    <name type="scientific">Aliarcobacter cryaerophilus</name>
    <dbReference type="NCBI Taxonomy" id="28198"/>
    <lineage>
        <taxon>Bacteria</taxon>
        <taxon>Pseudomonadati</taxon>
        <taxon>Campylobacterota</taxon>
        <taxon>Epsilonproteobacteria</taxon>
        <taxon>Campylobacterales</taxon>
        <taxon>Arcobacteraceae</taxon>
        <taxon>Aliarcobacter</taxon>
    </lineage>
</organism>
<keyword evidence="2" id="KW-0808">Transferase</keyword>